<accession>A0A9P6H1A6</accession>
<name>A0A9P6H1A6_9MICR</name>
<evidence type="ECO:0000313" key="1">
    <source>
        <dbReference type="EMBL" id="KAF9764529.1"/>
    </source>
</evidence>
<sequence>MLLPCLTFYFYICETASDDSNTKQNDIYIINYCNDITSNKEIKQQKRKYESSFEEDLPPNRKQNLNRSEALVDRNEERTCILEENVKLKNTKISSHFKMKEILPKLAGLNIQYFVHQDKFNRSFIKSVIPNNKLANIVLSDVLSLSKWKEVVNIFIIILNKYYKFSSSENFEFNILDREITVEDLDSYLSEFLLNMKTVKLDIPQNELNRSLLYTRNINFFLSQERFNINIITNILYNYSNILSLGTTIKDLIVLLLHKIKTNRIVLDEIISVILTVFYQYPTEEYEINDAEYVEDLKLFISKIIILIDVANYAKYSDKTSKMFIRNVNHMIARSLIIYYTKNNTQSRLYRILNKKLRVESLIEANSALRLPISPEDMIFMDFILAKHTDIVKNFCEPVLILKYNEKLNKNYYKLGYSYLIKAIENLYNLGYSIIDNLN</sequence>
<dbReference type="AlphaFoldDB" id="A0A9P6H1A6"/>
<gene>
    <name evidence="1" type="ORF">NGRA_0487</name>
</gene>
<evidence type="ECO:0000313" key="2">
    <source>
        <dbReference type="Proteomes" id="UP000740883"/>
    </source>
</evidence>
<proteinExistence type="predicted"/>
<reference evidence="1 2" key="1">
    <citation type="journal article" date="2020" name="Genome Biol. Evol.">
        <title>Comparative genomics of strictly vertically transmitted, feminizing microsporidia endosymbionts of amphipod crustaceans.</title>
        <authorList>
            <person name="Cormier A."/>
            <person name="Chebbi M.A."/>
            <person name="Giraud I."/>
            <person name="Wattier R."/>
            <person name="Teixeira M."/>
            <person name="Gilbert C."/>
            <person name="Rigaud T."/>
            <person name="Cordaux R."/>
        </authorList>
    </citation>
    <scope>NUCLEOTIDE SEQUENCE [LARGE SCALE GENOMIC DNA]</scope>
    <source>
        <strain evidence="1 2">Ou3-Ou53</strain>
    </source>
</reference>
<organism evidence="1 2">
    <name type="scientific">Nosema granulosis</name>
    <dbReference type="NCBI Taxonomy" id="83296"/>
    <lineage>
        <taxon>Eukaryota</taxon>
        <taxon>Fungi</taxon>
        <taxon>Fungi incertae sedis</taxon>
        <taxon>Microsporidia</taxon>
        <taxon>Nosematidae</taxon>
        <taxon>Nosema</taxon>
    </lineage>
</organism>
<protein>
    <submittedName>
        <fullName evidence="1">Uncharacterized protein</fullName>
    </submittedName>
</protein>
<dbReference type="Proteomes" id="UP000740883">
    <property type="component" value="Unassembled WGS sequence"/>
</dbReference>
<dbReference type="EMBL" id="SBJO01000018">
    <property type="protein sequence ID" value="KAF9764529.1"/>
    <property type="molecule type" value="Genomic_DNA"/>
</dbReference>
<comment type="caution">
    <text evidence="1">The sequence shown here is derived from an EMBL/GenBank/DDBJ whole genome shotgun (WGS) entry which is preliminary data.</text>
</comment>
<keyword evidence="2" id="KW-1185">Reference proteome</keyword>